<reference evidence="3 4" key="1">
    <citation type="submission" date="2018-02" db="EMBL/GenBank/DDBJ databases">
        <title>Genomic Encyclopedia of Archaeal and Bacterial Type Strains, Phase II (KMG-II): from individual species to whole genera.</title>
        <authorList>
            <person name="Goeker M."/>
        </authorList>
    </citation>
    <scope>NUCLEOTIDE SEQUENCE [LARGE SCALE GENOMIC DNA]</scope>
    <source>
        <strain evidence="3 4">DSM 22857</strain>
    </source>
</reference>
<dbReference type="Pfam" id="PF14200">
    <property type="entry name" value="RicinB_lectin_2"/>
    <property type="match status" value="2"/>
</dbReference>
<feature type="signal peptide" evidence="1">
    <location>
        <begin position="1"/>
        <end position="28"/>
    </location>
</feature>
<dbReference type="PROSITE" id="PS51318">
    <property type="entry name" value="TAT"/>
    <property type="match status" value="1"/>
</dbReference>
<dbReference type="Proteomes" id="UP000239485">
    <property type="component" value="Unassembled WGS sequence"/>
</dbReference>
<dbReference type="SMART" id="SM00458">
    <property type="entry name" value="RICIN"/>
    <property type="match status" value="1"/>
</dbReference>
<name>A0A2S6IWH4_9ACTN</name>
<gene>
    <name evidence="3" type="ORF">CLV92_101383</name>
</gene>
<keyword evidence="4" id="KW-1185">Reference proteome</keyword>
<evidence type="ECO:0000256" key="1">
    <source>
        <dbReference type="SAM" id="SignalP"/>
    </source>
</evidence>
<keyword evidence="3" id="KW-0430">Lectin</keyword>
<dbReference type="SUPFAM" id="SSF50370">
    <property type="entry name" value="Ricin B-like lectins"/>
    <property type="match status" value="1"/>
</dbReference>
<comment type="caution">
    <text evidence="3">The sequence shown here is derived from an EMBL/GenBank/DDBJ whole genome shotgun (WGS) entry which is preliminary data.</text>
</comment>
<keyword evidence="1" id="KW-0732">Signal</keyword>
<dbReference type="InterPro" id="IPR006311">
    <property type="entry name" value="TAT_signal"/>
</dbReference>
<dbReference type="RefSeq" id="WP_104431051.1">
    <property type="nucleotide sequence ID" value="NZ_PTJD01000001.1"/>
</dbReference>
<protein>
    <submittedName>
        <fullName evidence="3">Ricin-type beta-trefoil lectin protein</fullName>
    </submittedName>
</protein>
<proteinExistence type="predicted"/>
<organism evidence="3 4">
    <name type="scientific">Kineococcus xinjiangensis</name>
    <dbReference type="NCBI Taxonomy" id="512762"/>
    <lineage>
        <taxon>Bacteria</taxon>
        <taxon>Bacillati</taxon>
        <taxon>Actinomycetota</taxon>
        <taxon>Actinomycetes</taxon>
        <taxon>Kineosporiales</taxon>
        <taxon>Kineosporiaceae</taxon>
        <taxon>Kineococcus</taxon>
    </lineage>
</organism>
<dbReference type="OrthoDB" id="4273937at2"/>
<evidence type="ECO:0000313" key="4">
    <source>
        <dbReference type="Proteomes" id="UP000239485"/>
    </source>
</evidence>
<evidence type="ECO:0000313" key="3">
    <source>
        <dbReference type="EMBL" id="PPK98683.1"/>
    </source>
</evidence>
<accession>A0A2S6IWH4</accession>
<dbReference type="InterPro" id="IPR035992">
    <property type="entry name" value="Ricin_B-like_lectins"/>
</dbReference>
<dbReference type="Gene3D" id="2.80.10.50">
    <property type="match status" value="3"/>
</dbReference>
<dbReference type="AlphaFoldDB" id="A0A2S6IWH4"/>
<dbReference type="InterPro" id="IPR000772">
    <property type="entry name" value="Ricin_B_lectin"/>
</dbReference>
<feature type="chain" id="PRO_5038895956" evidence="1">
    <location>
        <begin position="29"/>
        <end position="195"/>
    </location>
</feature>
<dbReference type="CDD" id="cd00161">
    <property type="entry name" value="beta-trefoil_Ricin-like"/>
    <property type="match status" value="1"/>
</dbReference>
<dbReference type="PROSITE" id="PS50231">
    <property type="entry name" value="RICIN_B_LECTIN"/>
    <property type="match status" value="1"/>
</dbReference>
<evidence type="ECO:0000259" key="2">
    <source>
        <dbReference type="SMART" id="SM00458"/>
    </source>
</evidence>
<feature type="domain" description="Ricin B lectin" evidence="2">
    <location>
        <begin position="48"/>
        <end position="189"/>
    </location>
</feature>
<dbReference type="GO" id="GO:0030246">
    <property type="term" value="F:carbohydrate binding"/>
    <property type="evidence" value="ECO:0007669"/>
    <property type="project" value="UniProtKB-KW"/>
</dbReference>
<dbReference type="EMBL" id="PTJD01000001">
    <property type="protein sequence ID" value="PPK98683.1"/>
    <property type="molecule type" value="Genomic_DNA"/>
</dbReference>
<sequence>MHTATSARRRVLTALGALALGASALVAAAGPTAAAEPAPVCYRGPDPDTYWKITNVATGKVLDVNARSTAPGAPLVQYRWTGGANQQWRAVCAVGGGYQLIARHSGLVADVSGASTADGAKIIQWSYKGSANQRWYFGQVGGTDAGLSTYEIENVGSRKVLDIAPDGLGIVQSPAQGFGGDPTQQWTFESVGSVS</sequence>